<evidence type="ECO:0000313" key="2">
    <source>
        <dbReference type="Proteomes" id="UP001152607"/>
    </source>
</evidence>
<dbReference type="Proteomes" id="UP001152607">
    <property type="component" value="Unassembled WGS sequence"/>
</dbReference>
<reference evidence="1" key="1">
    <citation type="submission" date="2023-01" db="EMBL/GenBank/DDBJ databases">
        <authorList>
            <person name="Van Ghelder C."/>
            <person name="Rancurel C."/>
        </authorList>
    </citation>
    <scope>NUCLEOTIDE SEQUENCE</scope>
    <source>
        <strain evidence="1">CNCM I-4278</strain>
    </source>
</reference>
<gene>
    <name evidence="1" type="ORF">PDIGIT_LOCUS355</name>
</gene>
<accession>A0A9W4XP25</accession>
<dbReference type="EMBL" id="CAOQHR010000001">
    <property type="protein sequence ID" value="CAI6234720.1"/>
    <property type="molecule type" value="Genomic_DNA"/>
</dbReference>
<keyword evidence="2" id="KW-1185">Reference proteome</keyword>
<proteinExistence type="predicted"/>
<dbReference type="AlphaFoldDB" id="A0A9W4XP25"/>
<sequence length="358" mass="40972">MVTTDVTRPARCKKHLYGLLVRVKNLIDHYHEHLRPFRSSNTIMSNRENVIDALYKSEEWLEANKKTFISETDTGVKFKDNFADLLILELSHRWDYVDLRIPERRWHYFAVKPVIVPADYPEDNDTNAVAFSIIKPNESRAKVLIDEILACKNADGIVQVHLDPNRPRIAPEVSANILSLFYCYGRGHEVQESLSYLLKAMALEEYEESRYYFLPEPLFFYSWRLLCIASSSSIGTVDNRRLPKELHSLRDHLIRRVSARLGTAKDNALCPAIRILICHSLGIKNEVDVQILLDLQEKDGSFGDAWYVRYGSAGIKISHRAFGVVVATAALRRVKQHKVGMKRARVNGVNGINGTKTH</sequence>
<organism evidence="1 2">
    <name type="scientific">Periconia digitata</name>
    <dbReference type="NCBI Taxonomy" id="1303443"/>
    <lineage>
        <taxon>Eukaryota</taxon>
        <taxon>Fungi</taxon>
        <taxon>Dikarya</taxon>
        <taxon>Ascomycota</taxon>
        <taxon>Pezizomycotina</taxon>
        <taxon>Dothideomycetes</taxon>
        <taxon>Pleosporomycetidae</taxon>
        <taxon>Pleosporales</taxon>
        <taxon>Massarineae</taxon>
        <taxon>Periconiaceae</taxon>
        <taxon>Periconia</taxon>
    </lineage>
</organism>
<name>A0A9W4XP25_9PLEO</name>
<comment type="caution">
    <text evidence="1">The sequence shown here is derived from an EMBL/GenBank/DDBJ whole genome shotgun (WGS) entry which is preliminary data.</text>
</comment>
<evidence type="ECO:0000313" key="1">
    <source>
        <dbReference type="EMBL" id="CAI6234720.1"/>
    </source>
</evidence>
<dbReference type="OrthoDB" id="2012566at2759"/>
<protein>
    <submittedName>
        <fullName evidence="1">Uncharacterized protein</fullName>
    </submittedName>
</protein>